<dbReference type="Proteomes" id="UP000199093">
    <property type="component" value="Unassembled WGS sequence"/>
</dbReference>
<evidence type="ECO:0000313" key="4">
    <source>
        <dbReference type="Proteomes" id="UP000199093"/>
    </source>
</evidence>
<reference evidence="3 4" key="1">
    <citation type="submission" date="2016-10" db="EMBL/GenBank/DDBJ databases">
        <authorList>
            <person name="de Groot N.N."/>
        </authorList>
    </citation>
    <scope>NUCLEOTIDE SEQUENCE [LARGE SCALE GENOMIC DNA]</scope>
    <source>
        <strain evidence="3 4">DSM 26424</strain>
    </source>
</reference>
<dbReference type="Pfam" id="PF13560">
    <property type="entry name" value="HTH_31"/>
    <property type="match status" value="1"/>
</dbReference>
<evidence type="ECO:0000313" key="3">
    <source>
        <dbReference type="EMBL" id="SDI32515.1"/>
    </source>
</evidence>
<dbReference type="InterPro" id="IPR014710">
    <property type="entry name" value="RmlC-like_jellyroll"/>
</dbReference>
<feature type="domain" description="HTH cro/C1-type" evidence="2">
    <location>
        <begin position="19"/>
        <end position="73"/>
    </location>
</feature>
<dbReference type="CDD" id="cd00093">
    <property type="entry name" value="HTH_XRE"/>
    <property type="match status" value="1"/>
</dbReference>
<organism evidence="3 4">
    <name type="scientific">Salipiger marinus</name>
    <dbReference type="NCBI Taxonomy" id="555512"/>
    <lineage>
        <taxon>Bacteria</taxon>
        <taxon>Pseudomonadati</taxon>
        <taxon>Pseudomonadota</taxon>
        <taxon>Alphaproteobacteria</taxon>
        <taxon>Rhodobacterales</taxon>
        <taxon>Roseobacteraceae</taxon>
        <taxon>Salipiger</taxon>
    </lineage>
</organism>
<dbReference type="Gene3D" id="1.10.260.40">
    <property type="entry name" value="lambda repressor-like DNA-binding domains"/>
    <property type="match status" value="1"/>
</dbReference>
<dbReference type="SUPFAM" id="SSF51182">
    <property type="entry name" value="RmlC-like cupins"/>
    <property type="match status" value="1"/>
</dbReference>
<sequence>MTDTAVMTEDMTKRLAQRLAALRSDRGLTLDALAEASGLSRAALSRFEKAEVSPTAEALGRLCHAYGLSMSRLMAMVEEGFTAHLRRADQPVWRDRDTGFLRRVASPGGRLLAAEVLDCELDPGACIAYPAAAVPGMEHHLLMLSGTLMVEVDGTRHDLDPGDSLRYRLSGPTRFVAGSGAAARYILVLVAP</sequence>
<name>A0A1G8JMT9_9RHOB</name>
<dbReference type="GO" id="GO:0003700">
    <property type="term" value="F:DNA-binding transcription factor activity"/>
    <property type="evidence" value="ECO:0007669"/>
    <property type="project" value="TreeGrafter"/>
</dbReference>
<dbReference type="GO" id="GO:0003677">
    <property type="term" value="F:DNA binding"/>
    <property type="evidence" value="ECO:0007669"/>
    <property type="project" value="UniProtKB-KW"/>
</dbReference>
<proteinExistence type="predicted"/>
<dbReference type="GO" id="GO:0005829">
    <property type="term" value="C:cytosol"/>
    <property type="evidence" value="ECO:0007669"/>
    <property type="project" value="TreeGrafter"/>
</dbReference>
<dbReference type="InterPro" id="IPR010982">
    <property type="entry name" value="Lambda_DNA-bd_dom_sf"/>
</dbReference>
<dbReference type="InterPro" id="IPR011051">
    <property type="entry name" value="RmlC_Cupin_sf"/>
</dbReference>
<dbReference type="Gene3D" id="2.60.120.10">
    <property type="entry name" value="Jelly Rolls"/>
    <property type="match status" value="1"/>
</dbReference>
<dbReference type="AlphaFoldDB" id="A0A1G8JMT9"/>
<keyword evidence="1" id="KW-0238">DNA-binding</keyword>
<keyword evidence="4" id="KW-1185">Reference proteome</keyword>
<dbReference type="PANTHER" id="PTHR46797">
    <property type="entry name" value="HTH-TYPE TRANSCRIPTIONAL REGULATOR"/>
    <property type="match status" value="1"/>
</dbReference>
<dbReference type="EMBL" id="FNEJ01000003">
    <property type="protein sequence ID" value="SDI32515.1"/>
    <property type="molecule type" value="Genomic_DNA"/>
</dbReference>
<dbReference type="RefSeq" id="WP_242656634.1">
    <property type="nucleotide sequence ID" value="NZ_FNEJ01000003.1"/>
</dbReference>
<dbReference type="STRING" id="555512.SAMN04487993_1003152"/>
<accession>A0A1G8JMT9</accession>
<evidence type="ECO:0000259" key="2">
    <source>
        <dbReference type="PROSITE" id="PS50943"/>
    </source>
</evidence>
<dbReference type="PANTHER" id="PTHR46797:SF10">
    <property type="entry name" value="BLR1115 PROTEIN"/>
    <property type="match status" value="1"/>
</dbReference>
<dbReference type="SUPFAM" id="SSF47413">
    <property type="entry name" value="lambda repressor-like DNA-binding domains"/>
    <property type="match status" value="1"/>
</dbReference>
<dbReference type="InterPro" id="IPR050807">
    <property type="entry name" value="TransReg_Diox_bact_type"/>
</dbReference>
<dbReference type="PROSITE" id="PS50943">
    <property type="entry name" value="HTH_CROC1"/>
    <property type="match status" value="1"/>
</dbReference>
<dbReference type="CDD" id="cd02209">
    <property type="entry name" value="cupin_XRE_C"/>
    <property type="match status" value="1"/>
</dbReference>
<protein>
    <submittedName>
        <fullName evidence="3">Helix-turn-helix domain-containing protein</fullName>
    </submittedName>
</protein>
<dbReference type="SMART" id="SM00530">
    <property type="entry name" value="HTH_XRE"/>
    <property type="match status" value="1"/>
</dbReference>
<evidence type="ECO:0000256" key="1">
    <source>
        <dbReference type="ARBA" id="ARBA00023125"/>
    </source>
</evidence>
<gene>
    <name evidence="3" type="ORF">SAMN04487993_1003152</name>
</gene>
<dbReference type="InterPro" id="IPR001387">
    <property type="entry name" value="Cro/C1-type_HTH"/>
</dbReference>